<dbReference type="Proteomes" id="UP001595075">
    <property type="component" value="Unassembled WGS sequence"/>
</dbReference>
<reference evidence="1 2" key="1">
    <citation type="journal article" date="2024" name="Commun. Biol.">
        <title>Comparative genomic analysis of thermophilic fungi reveals convergent evolutionary adaptations and gene losses.</title>
        <authorList>
            <person name="Steindorff A.S."/>
            <person name="Aguilar-Pontes M.V."/>
            <person name="Robinson A.J."/>
            <person name="Andreopoulos B."/>
            <person name="LaButti K."/>
            <person name="Kuo A."/>
            <person name="Mondo S."/>
            <person name="Riley R."/>
            <person name="Otillar R."/>
            <person name="Haridas S."/>
            <person name="Lipzen A."/>
            <person name="Grimwood J."/>
            <person name="Schmutz J."/>
            <person name="Clum A."/>
            <person name="Reid I.D."/>
            <person name="Moisan M.C."/>
            <person name="Butler G."/>
            <person name="Nguyen T.T.M."/>
            <person name="Dewar K."/>
            <person name="Conant G."/>
            <person name="Drula E."/>
            <person name="Henrissat B."/>
            <person name="Hansel C."/>
            <person name="Singer S."/>
            <person name="Hutchinson M.I."/>
            <person name="de Vries R.P."/>
            <person name="Natvig D.O."/>
            <person name="Powell A.J."/>
            <person name="Tsang A."/>
            <person name="Grigoriev I.V."/>
        </authorList>
    </citation>
    <scope>NUCLEOTIDE SEQUENCE [LARGE SCALE GENOMIC DNA]</scope>
    <source>
        <strain evidence="1 2">CBS 494.80</strain>
    </source>
</reference>
<keyword evidence="2" id="KW-1185">Reference proteome</keyword>
<dbReference type="EMBL" id="JAZHXI010000014">
    <property type="protein sequence ID" value="KAL2064202.1"/>
    <property type="molecule type" value="Genomic_DNA"/>
</dbReference>
<comment type="caution">
    <text evidence="1">The sequence shown here is derived from an EMBL/GenBank/DDBJ whole genome shotgun (WGS) entry which is preliminary data.</text>
</comment>
<gene>
    <name evidence="1" type="ORF">VTL71DRAFT_4696</name>
</gene>
<proteinExistence type="predicted"/>
<sequence>MADSTKPAPQSDQDLWKNLVIKLGGVLTQGQSPGADVKVYIPPFNSQGIPAGDLVDNKITIFALFRVGDSLLPEDCPLYVPGTTSYIDRLNKYLDWVQLQTNNDPGVQSVVDSRQKASQVATDYYYTIYAKAKTIFDSMGPPPGQTLEVWAASNYPQLSGARQSMESANQTYLDALAIQMGPTAAQRGRDHRKLDLALMSTATENNMPTSSDPAPTTASTTPVGGLSFRPAYNIDSSYKGTIQAWIGTALDPNKKPWTLEFDNKTTTQQDLTKTGFSSVNAQVNQDYWWFCSGSYKYGNEVKTERIDSTNATDQITCVLEAQKASPFNLSPDSSWDLGQIQKDYTELKPGYPPELLKPMYRICTVLVGYNVKLKITMPKSLYDSVKDLYNKASSHGGSIRLLGFDIGGSGDVKNTSSTDFSKVTTNDQTFTFEIPASNNTYPVLLAALGQRTGKD</sequence>
<accession>A0ABR4C3V7</accession>
<name>A0ABR4C3V7_9HELO</name>
<evidence type="ECO:0000313" key="1">
    <source>
        <dbReference type="EMBL" id="KAL2064202.1"/>
    </source>
</evidence>
<protein>
    <submittedName>
        <fullName evidence="1">Uncharacterized protein</fullName>
    </submittedName>
</protein>
<evidence type="ECO:0000313" key="2">
    <source>
        <dbReference type="Proteomes" id="UP001595075"/>
    </source>
</evidence>
<organism evidence="1 2">
    <name type="scientific">Oculimacula yallundae</name>
    <dbReference type="NCBI Taxonomy" id="86028"/>
    <lineage>
        <taxon>Eukaryota</taxon>
        <taxon>Fungi</taxon>
        <taxon>Dikarya</taxon>
        <taxon>Ascomycota</taxon>
        <taxon>Pezizomycotina</taxon>
        <taxon>Leotiomycetes</taxon>
        <taxon>Helotiales</taxon>
        <taxon>Ploettnerulaceae</taxon>
        <taxon>Oculimacula</taxon>
    </lineage>
</organism>